<dbReference type="EMBL" id="JAKLTY010000003">
    <property type="protein sequence ID" value="MCG2626278.1"/>
    <property type="molecule type" value="Genomic_DNA"/>
</dbReference>
<dbReference type="Gene3D" id="1.10.10.10">
    <property type="entry name" value="Winged helix-like DNA-binding domain superfamily/Winged helix DNA-binding domain"/>
    <property type="match status" value="1"/>
</dbReference>
<dbReference type="PROSITE" id="PS00622">
    <property type="entry name" value="HTH_LUXR_1"/>
    <property type="match status" value="1"/>
</dbReference>
<keyword evidence="2" id="KW-0238">DNA-binding</keyword>
<protein>
    <submittedName>
        <fullName evidence="7">LuxR C-terminal-related transcriptional regulator</fullName>
    </submittedName>
</protein>
<dbReference type="GO" id="GO:0006355">
    <property type="term" value="P:regulation of DNA-templated transcription"/>
    <property type="evidence" value="ECO:0007669"/>
    <property type="project" value="InterPro"/>
</dbReference>
<sequence length="243" mass="26563">MTQQKHGSGTFAGPADSLNLLWSQLMQSPANKAAVYVVDDDPGATISLVNTLQSADVPVKTFLSAQEFVAAWQPFNRGCAIIDARIADCRGLRQSGVEIPIIVAGRADVSISVRAMKTGAVDFLAKPFEDVRVLDAVAEAFEYDAIRLRRNSRLSELTQSFATLTVREKEVFSLVARGLMNKQIAGELKLREITVKVHRGSMMRKMMVRTVADLVRVSEALASANGPALSYRTSLPALPRDYH</sequence>
<evidence type="ECO:0000313" key="9">
    <source>
        <dbReference type="Proteomes" id="UP001139012"/>
    </source>
</evidence>
<evidence type="ECO:0000256" key="4">
    <source>
        <dbReference type="PROSITE-ProRule" id="PRU00169"/>
    </source>
</evidence>
<dbReference type="Pfam" id="PF00072">
    <property type="entry name" value="Response_reg"/>
    <property type="match status" value="1"/>
</dbReference>
<keyword evidence="3" id="KW-0804">Transcription</keyword>
<dbReference type="RefSeq" id="WP_237866347.1">
    <property type="nucleotide sequence ID" value="NZ_JAKLTY010000003.1"/>
</dbReference>
<feature type="domain" description="HTH luxR-type" evidence="5">
    <location>
        <begin position="157"/>
        <end position="222"/>
    </location>
</feature>
<dbReference type="Proteomes" id="UP001139054">
    <property type="component" value="Unassembled WGS sequence"/>
</dbReference>
<dbReference type="Gene3D" id="3.40.50.2300">
    <property type="match status" value="1"/>
</dbReference>
<feature type="modified residue" description="4-aspartylphosphate" evidence="4">
    <location>
        <position position="83"/>
    </location>
</feature>
<dbReference type="InterPro" id="IPR036388">
    <property type="entry name" value="WH-like_DNA-bd_sf"/>
</dbReference>
<gene>
    <name evidence="8" type="ORF">L6637_15090</name>
    <name evidence="7" type="ORF">L6654_06520</name>
</gene>
<dbReference type="PROSITE" id="PS50043">
    <property type="entry name" value="HTH_LUXR_2"/>
    <property type="match status" value="1"/>
</dbReference>
<organism evidence="7 10">
    <name type="scientific">Bradyrhizobium zhengyangense</name>
    <dbReference type="NCBI Taxonomy" id="2911009"/>
    <lineage>
        <taxon>Bacteria</taxon>
        <taxon>Pseudomonadati</taxon>
        <taxon>Pseudomonadota</taxon>
        <taxon>Alphaproteobacteria</taxon>
        <taxon>Hyphomicrobiales</taxon>
        <taxon>Nitrobacteraceae</taxon>
        <taxon>Bradyrhizobium</taxon>
    </lineage>
</organism>
<dbReference type="SMART" id="SM00421">
    <property type="entry name" value="HTH_LUXR"/>
    <property type="match status" value="1"/>
</dbReference>
<dbReference type="GO" id="GO:0003677">
    <property type="term" value="F:DNA binding"/>
    <property type="evidence" value="ECO:0007669"/>
    <property type="project" value="UniProtKB-KW"/>
</dbReference>
<reference evidence="7" key="1">
    <citation type="submission" date="2022-01" db="EMBL/GenBank/DDBJ databases">
        <title>Genome sequnece data of strain Bradyrhizobium sp. nov.</title>
        <authorList>
            <person name="Zhang J."/>
        </authorList>
    </citation>
    <scope>NUCLEOTIDE SEQUENCE</scope>
    <source>
        <strain evidence="8">WYCCWR 12774</strain>
        <strain evidence="7">WYCCWR 13023</strain>
    </source>
</reference>
<dbReference type="SUPFAM" id="SSF52172">
    <property type="entry name" value="CheY-like"/>
    <property type="match status" value="1"/>
</dbReference>
<dbReference type="InterPro" id="IPR000792">
    <property type="entry name" value="Tscrpt_reg_LuxR_C"/>
</dbReference>
<keyword evidence="1" id="KW-0805">Transcription regulation</keyword>
<dbReference type="SMART" id="SM00448">
    <property type="entry name" value="REC"/>
    <property type="match status" value="1"/>
</dbReference>
<name>A0A9X1U8T0_9BRAD</name>
<evidence type="ECO:0000256" key="1">
    <source>
        <dbReference type="ARBA" id="ARBA00023015"/>
    </source>
</evidence>
<evidence type="ECO:0000313" key="7">
    <source>
        <dbReference type="EMBL" id="MCG2626278.1"/>
    </source>
</evidence>
<dbReference type="InterPro" id="IPR011006">
    <property type="entry name" value="CheY-like_superfamily"/>
</dbReference>
<evidence type="ECO:0000313" key="10">
    <source>
        <dbReference type="Proteomes" id="UP001139054"/>
    </source>
</evidence>
<dbReference type="PRINTS" id="PR00038">
    <property type="entry name" value="HTHLUXR"/>
</dbReference>
<evidence type="ECO:0000313" key="8">
    <source>
        <dbReference type="EMBL" id="MCG2668286.1"/>
    </source>
</evidence>
<dbReference type="Proteomes" id="UP001139012">
    <property type="component" value="Unassembled WGS sequence"/>
</dbReference>
<keyword evidence="9" id="KW-1185">Reference proteome</keyword>
<evidence type="ECO:0000256" key="3">
    <source>
        <dbReference type="ARBA" id="ARBA00023163"/>
    </source>
</evidence>
<dbReference type="InterPro" id="IPR001789">
    <property type="entry name" value="Sig_transdc_resp-reg_receiver"/>
</dbReference>
<dbReference type="AlphaFoldDB" id="A0A9X1U8T0"/>
<dbReference type="PROSITE" id="PS50110">
    <property type="entry name" value="RESPONSE_REGULATORY"/>
    <property type="match status" value="1"/>
</dbReference>
<accession>A0A9X1U8T0</accession>
<dbReference type="PANTHER" id="PTHR44688">
    <property type="entry name" value="DNA-BINDING TRANSCRIPTIONAL ACTIVATOR DEVR_DOSR"/>
    <property type="match status" value="1"/>
</dbReference>
<dbReference type="GO" id="GO:0000160">
    <property type="term" value="P:phosphorelay signal transduction system"/>
    <property type="evidence" value="ECO:0007669"/>
    <property type="project" value="InterPro"/>
</dbReference>
<dbReference type="EMBL" id="JAKLUA010000004">
    <property type="protein sequence ID" value="MCG2668286.1"/>
    <property type="molecule type" value="Genomic_DNA"/>
</dbReference>
<feature type="domain" description="Response regulatory" evidence="6">
    <location>
        <begin position="34"/>
        <end position="141"/>
    </location>
</feature>
<dbReference type="CDD" id="cd06170">
    <property type="entry name" value="LuxR_C_like"/>
    <property type="match status" value="1"/>
</dbReference>
<proteinExistence type="predicted"/>
<evidence type="ECO:0000256" key="2">
    <source>
        <dbReference type="ARBA" id="ARBA00023125"/>
    </source>
</evidence>
<keyword evidence="4" id="KW-0597">Phosphoprotein</keyword>
<evidence type="ECO:0000259" key="6">
    <source>
        <dbReference type="PROSITE" id="PS50110"/>
    </source>
</evidence>
<dbReference type="PANTHER" id="PTHR44688:SF16">
    <property type="entry name" value="DNA-BINDING TRANSCRIPTIONAL ACTIVATOR DEVR_DOSR"/>
    <property type="match status" value="1"/>
</dbReference>
<comment type="caution">
    <text evidence="7">The sequence shown here is derived from an EMBL/GenBank/DDBJ whole genome shotgun (WGS) entry which is preliminary data.</text>
</comment>
<evidence type="ECO:0000259" key="5">
    <source>
        <dbReference type="PROSITE" id="PS50043"/>
    </source>
</evidence>
<dbReference type="Pfam" id="PF00196">
    <property type="entry name" value="GerE"/>
    <property type="match status" value="1"/>
</dbReference>